<dbReference type="InterPro" id="IPR004183">
    <property type="entry name" value="Xdiol_dOase_suB"/>
</dbReference>
<dbReference type="OrthoDB" id="8673673at2"/>
<dbReference type="CDD" id="cd07359">
    <property type="entry name" value="PCA_45_Doxase_B_like"/>
    <property type="match status" value="1"/>
</dbReference>
<name>A0A418YUS6_9SPHN</name>
<dbReference type="AlphaFoldDB" id="A0A418YUS6"/>
<dbReference type="SUPFAM" id="SSF53213">
    <property type="entry name" value="LigB-like"/>
    <property type="match status" value="1"/>
</dbReference>
<dbReference type="GO" id="GO:0008198">
    <property type="term" value="F:ferrous iron binding"/>
    <property type="evidence" value="ECO:0007669"/>
    <property type="project" value="InterPro"/>
</dbReference>
<organism evidence="2 3">
    <name type="scientific">Sphingobium terrigena</name>
    <dbReference type="NCBI Taxonomy" id="2304063"/>
    <lineage>
        <taxon>Bacteria</taxon>
        <taxon>Pseudomonadati</taxon>
        <taxon>Pseudomonadota</taxon>
        <taxon>Alphaproteobacteria</taxon>
        <taxon>Sphingomonadales</taxon>
        <taxon>Sphingomonadaceae</taxon>
        <taxon>Sphingobium</taxon>
    </lineage>
</organism>
<evidence type="ECO:0000313" key="3">
    <source>
        <dbReference type="Proteomes" id="UP000283469"/>
    </source>
</evidence>
<evidence type="ECO:0000313" key="2">
    <source>
        <dbReference type="EMBL" id="RJG55879.1"/>
    </source>
</evidence>
<evidence type="ECO:0000259" key="1">
    <source>
        <dbReference type="Pfam" id="PF02900"/>
    </source>
</evidence>
<keyword evidence="2" id="KW-0223">Dioxygenase</keyword>
<reference evidence="2 3" key="1">
    <citation type="submission" date="2018-08" db="EMBL/GenBank/DDBJ databases">
        <title>Sphingobium sp. EO9.</title>
        <authorList>
            <person name="Park Y."/>
            <person name="Kim K.H."/>
            <person name="Jeon C.O."/>
        </authorList>
    </citation>
    <scope>NUCLEOTIDE SEQUENCE [LARGE SCALE GENOMIC DNA]</scope>
    <source>
        <strain evidence="2 3">EO9</strain>
    </source>
</reference>
<comment type="caution">
    <text evidence="2">The sequence shown here is derived from an EMBL/GenBank/DDBJ whole genome shotgun (WGS) entry which is preliminary data.</text>
</comment>
<dbReference type="GO" id="GO:0016702">
    <property type="term" value="F:oxidoreductase activity, acting on single donors with incorporation of molecular oxygen, incorporation of two atoms of oxygen"/>
    <property type="evidence" value="ECO:0007669"/>
    <property type="project" value="UniProtKB-ARBA"/>
</dbReference>
<gene>
    <name evidence="2" type="ORF">D0Z70_07540</name>
</gene>
<dbReference type="Pfam" id="PF02900">
    <property type="entry name" value="LigB"/>
    <property type="match status" value="1"/>
</dbReference>
<dbReference type="EMBL" id="QVRA01000005">
    <property type="protein sequence ID" value="RJG55879.1"/>
    <property type="molecule type" value="Genomic_DNA"/>
</dbReference>
<protein>
    <submittedName>
        <fullName evidence="2">Catechol 1,2-dioxygenase</fullName>
    </submittedName>
</protein>
<accession>A0A418YUS6</accession>
<proteinExistence type="predicted"/>
<dbReference type="RefSeq" id="WP_119744971.1">
    <property type="nucleotide sequence ID" value="NZ_QVRA01000005.1"/>
</dbReference>
<keyword evidence="3" id="KW-1185">Reference proteome</keyword>
<sequence>MAEIVLGIGASHTTLMNTAWEVVDHLDRAHRFRDALREAARRLAVAEPEAVIIVGSNHFRGFWLDLMPAFTIGVDEVLSGGEHGTPAGSLPSAPALARHICDFLVARDFDIAFSTRLTVDHGISHAYQWLIEDLSVPIVPIVINCFAPPLPSLTRALSFGVKLRDAILSSDLERVAVIGTGGLSHTLPFPDWRLPKSDDDRFLVDSWREGRGRWRDFESRRRVIVTGAPATLNEEFDRSFLSALEDGRSAAFVEALDDEALVRVAGNGAAEIRAWLTMAAVMAHKPSQTLAYSPMPEWLTGMAVAIIANGASS</sequence>
<keyword evidence="2" id="KW-0560">Oxidoreductase</keyword>
<feature type="domain" description="Extradiol ring-cleavage dioxygenase class III enzyme subunit B" evidence="1">
    <location>
        <begin position="30"/>
        <end position="301"/>
    </location>
</feature>
<dbReference type="Gene3D" id="3.40.830.10">
    <property type="entry name" value="LigB-like"/>
    <property type="match status" value="1"/>
</dbReference>
<dbReference type="Proteomes" id="UP000283469">
    <property type="component" value="Unassembled WGS sequence"/>
</dbReference>